<evidence type="ECO:0000259" key="5">
    <source>
        <dbReference type="PROSITE" id="PS50011"/>
    </source>
</evidence>
<feature type="domain" description="C2 tensin-type" evidence="6">
    <location>
        <begin position="591"/>
        <end position="728"/>
    </location>
</feature>
<feature type="region of interest" description="Disordered" evidence="4">
    <location>
        <begin position="994"/>
        <end position="1077"/>
    </location>
</feature>
<dbReference type="InterPro" id="IPR011009">
    <property type="entry name" value="Kinase-like_dom_sf"/>
</dbReference>
<gene>
    <name evidence="7" type="ORF">PENTCL1PPCAC_25206</name>
</gene>
<feature type="region of interest" description="Disordered" evidence="4">
    <location>
        <begin position="893"/>
        <end position="962"/>
    </location>
</feature>
<dbReference type="SUPFAM" id="SSF56112">
    <property type="entry name" value="Protein kinase-like (PK-like)"/>
    <property type="match status" value="1"/>
</dbReference>
<sequence>REDRGGATMANLLRGAMNLLGGADLSSAPDQGRLAGRTIEVGGTRFNVRSQIAQGGFATVYTCQEAASGAWFALKSQLANDEAAAKTIQDELRLLRDCSHPHIIKFVTSSVSRAGPGSAMEFVLITELCSGGSVIDLLTAGNPLTLAQVANVVHGATAAIAYLHARQVPVTHRDMKVENLLFSSRGLVKLCDFGSATTEQHAPDNSWTPARRTMLEEDFQRATTPMYRAPEILDTYLGYPVGPLQDVWAIGCVLFYICHRSHPFEDSAKLRIIYAKYSIPDGETGERYAPFRPLIECTLKPDPRDRPAAADLQQRIEALAAALDVRVDTGVPGIDTRALTGSDSVGGGGEERRPAAAAAAAAERRPERPEETPAVPAAGGGGGGQTSTTLSQLRGTGLSMFRNLKEKSAAVMQTVQNTYGSKGPELVWLTSRIVIAPIVDGVIEPLAAQAEESLRAALAATRRPFKMINLAQRRLRCEYPEAVVDVTFPADGTGGQSASMDSLFSVMHSAGIYLRQQPSDAFVVLIGSEVHSSLAALSLLVYHRVLPMPWAAIELLQEKRASPVLLPPSAHRLLDALHKSVQPHFAQSIPDLRLQLVDLVVENLPTFNNNRSGCRPQLMVYVGGTALWAPQPYEMTRAYEGAERAQAKFGLKKSLVYGDVCVVLYHARMNSLTQRMHQIPMISFGLHTALVGSKTTSLELRKGDLDYAIVDEQLVPEDIRVTLHWSFREAPSRPSSLPPGAPRGFYDYPAEIVAPRHVVESTRELEEIRARFESGGGGRQQPQQPERPPPPAAAAAADSAPSQPSGGFFDSLAWDTAPAAAAAAPAPAAAAPPPPPPHARAASLAASPPPVSDRFESIMLDAKETPILGGSTSPNNRSMTDVMVEEVDLLGINTAAPRPPQPTADQLLFDPFDTHANRPSSSMPQTLDDLFGGPPLGGASSSSSSSLNKPQQQRAGDLDDLLGFGGGAGAGGGGQTNGATVLLLGELMGGSGSSMHRNASAPSFAAAAPPKKTAGGGGTFDPFADFLASTPAPASANSTRSSTPSMQQQQQSRPNYSRSAFDTINNTGMPQKSKPSANAFDDLLQQQGFTSAGGAGGMGGKTMGDMRRAEDIRDLTPEQIKIRDWTAGKERNIRALLASLSDVLWTDAPRWEQPSMASLLTPNEVKKYFRKAAIVVHPDKQTGLPHAELAKAIMIELNDAWNAFEEAGSPSLA</sequence>
<dbReference type="Gene3D" id="2.60.40.1110">
    <property type="match status" value="1"/>
</dbReference>
<dbReference type="Gene3D" id="1.10.287.110">
    <property type="entry name" value="DnaJ domain"/>
    <property type="match status" value="1"/>
</dbReference>
<comment type="similarity">
    <text evidence="2">Belongs to the protein kinase superfamily. AGC Ser/Thr protein kinase family. PKC subfamily.</text>
</comment>
<reference evidence="7" key="1">
    <citation type="submission" date="2023-10" db="EMBL/GenBank/DDBJ databases">
        <title>Genome assembly of Pristionchus species.</title>
        <authorList>
            <person name="Yoshida K."/>
            <person name="Sommer R.J."/>
        </authorList>
    </citation>
    <scope>NUCLEOTIDE SEQUENCE</scope>
    <source>
        <strain evidence="7">RS0144</strain>
    </source>
</reference>
<dbReference type="GO" id="GO:0030136">
    <property type="term" value="C:clathrin-coated vesicle"/>
    <property type="evidence" value="ECO:0007669"/>
    <property type="project" value="UniProtKB-SubCell"/>
</dbReference>
<feature type="compositionally biased region" description="Polar residues" evidence="4">
    <location>
        <begin position="1055"/>
        <end position="1076"/>
    </location>
</feature>
<dbReference type="InterPro" id="IPR035892">
    <property type="entry name" value="C2_domain_sf"/>
</dbReference>
<keyword evidence="3" id="KW-0547">Nucleotide-binding</keyword>
<evidence type="ECO:0000259" key="6">
    <source>
        <dbReference type="PROSITE" id="PS51182"/>
    </source>
</evidence>
<dbReference type="InterPro" id="IPR036869">
    <property type="entry name" value="J_dom_sf"/>
</dbReference>
<comment type="caution">
    <text evidence="7">The sequence shown here is derived from an EMBL/GenBank/DDBJ whole genome shotgun (WGS) entry which is preliminary data.</text>
</comment>
<comment type="subcellular location">
    <subcellularLocation>
        <location evidence="1">Cytoplasmic vesicle</location>
        <location evidence="1">Clathrin-coated vesicle</location>
    </subcellularLocation>
</comment>
<feature type="non-terminal residue" evidence="7">
    <location>
        <position position="1"/>
    </location>
</feature>
<feature type="compositionally biased region" description="Low complexity" evidence="4">
    <location>
        <begin position="793"/>
        <end position="807"/>
    </location>
</feature>
<accession>A0AAV5U8Z7</accession>
<feature type="compositionally biased region" description="Low complexity" evidence="4">
    <location>
        <begin position="994"/>
        <end position="1013"/>
    </location>
</feature>
<dbReference type="InterPro" id="IPR029021">
    <property type="entry name" value="Prot-tyrosine_phosphatase-like"/>
</dbReference>
<feature type="compositionally biased region" description="Low complexity" evidence="4">
    <location>
        <begin position="1028"/>
        <end position="1054"/>
    </location>
</feature>
<dbReference type="GO" id="GO:0045747">
    <property type="term" value="P:positive regulation of Notch signaling pathway"/>
    <property type="evidence" value="ECO:0007669"/>
    <property type="project" value="TreeGrafter"/>
</dbReference>
<feature type="compositionally biased region" description="Low complexity" evidence="4">
    <location>
        <begin position="927"/>
        <end position="946"/>
    </location>
</feature>
<dbReference type="GO" id="GO:2000369">
    <property type="term" value="P:regulation of clathrin-dependent endocytosis"/>
    <property type="evidence" value="ECO:0007669"/>
    <property type="project" value="TreeGrafter"/>
</dbReference>
<feature type="domain" description="Protein kinase" evidence="5">
    <location>
        <begin position="46"/>
        <end position="319"/>
    </location>
</feature>
<dbReference type="SUPFAM" id="SSF46565">
    <property type="entry name" value="Chaperone J-domain"/>
    <property type="match status" value="1"/>
</dbReference>
<dbReference type="CDD" id="cd06257">
    <property type="entry name" value="DnaJ"/>
    <property type="match status" value="1"/>
</dbReference>
<proteinExistence type="inferred from homology"/>
<evidence type="ECO:0000313" key="8">
    <source>
        <dbReference type="Proteomes" id="UP001432027"/>
    </source>
</evidence>
<feature type="compositionally biased region" description="Basic and acidic residues" evidence="4">
    <location>
        <begin position="362"/>
        <end position="371"/>
    </location>
</feature>
<dbReference type="Gene3D" id="3.90.190.10">
    <property type="entry name" value="Protein tyrosine phosphatase superfamily"/>
    <property type="match status" value="1"/>
</dbReference>
<dbReference type="InterPro" id="IPR008271">
    <property type="entry name" value="Ser/Thr_kinase_AS"/>
</dbReference>
<dbReference type="GO" id="GO:0005524">
    <property type="term" value="F:ATP binding"/>
    <property type="evidence" value="ECO:0007669"/>
    <property type="project" value="InterPro"/>
</dbReference>
<dbReference type="InterPro" id="IPR000719">
    <property type="entry name" value="Prot_kinase_dom"/>
</dbReference>
<dbReference type="EMBL" id="BTSX01000006">
    <property type="protein sequence ID" value="GMT03032.1"/>
    <property type="molecule type" value="Genomic_DNA"/>
</dbReference>
<dbReference type="SMART" id="SM00220">
    <property type="entry name" value="S_TKc"/>
    <property type="match status" value="1"/>
</dbReference>
<dbReference type="PANTHER" id="PTHR22967">
    <property type="entry name" value="SERINE/THREONINE PROTEIN KINASE"/>
    <property type="match status" value="1"/>
</dbReference>
<dbReference type="GO" id="GO:0004674">
    <property type="term" value="F:protein serine/threonine kinase activity"/>
    <property type="evidence" value="ECO:0007669"/>
    <property type="project" value="TreeGrafter"/>
</dbReference>
<evidence type="ECO:0000256" key="2">
    <source>
        <dbReference type="ARBA" id="ARBA00005490"/>
    </source>
</evidence>
<dbReference type="FunFam" id="1.10.287.110:FF:000002">
    <property type="entry name" value="putative tyrosine-protein phosphatase auxilin isoform X2"/>
    <property type="match status" value="1"/>
</dbReference>
<dbReference type="Proteomes" id="UP001432027">
    <property type="component" value="Unassembled WGS sequence"/>
</dbReference>
<name>A0AAV5U8Z7_9BILA</name>
<evidence type="ECO:0000313" key="7">
    <source>
        <dbReference type="EMBL" id="GMT03032.1"/>
    </source>
</evidence>
<dbReference type="PROSITE" id="PS50011">
    <property type="entry name" value="PROTEIN_KINASE_DOM"/>
    <property type="match status" value="1"/>
</dbReference>
<evidence type="ECO:0000256" key="4">
    <source>
        <dbReference type="SAM" id="MobiDB-lite"/>
    </source>
</evidence>
<dbReference type="AlphaFoldDB" id="A0AAV5U8Z7"/>
<dbReference type="SMART" id="SM01326">
    <property type="entry name" value="PTEN_C2"/>
    <property type="match status" value="1"/>
</dbReference>
<dbReference type="Pfam" id="PF10409">
    <property type="entry name" value="PTEN_C2"/>
    <property type="match status" value="1"/>
</dbReference>
<evidence type="ECO:0000256" key="1">
    <source>
        <dbReference type="ARBA" id="ARBA00004132"/>
    </source>
</evidence>
<dbReference type="GO" id="GO:0035612">
    <property type="term" value="F:AP-2 adaptor complex binding"/>
    <property type="evidence" value="ECO:0007669"/>
    <property type="project" value="TreeGrafter"/>
</dbReference>
<organism evidence="7 8">
    <name type="scientific">Pristionchus entomophagus</name>
    <dbReference type="NCBI Taxonomy" id="358040"/>
    <lineage>
        <taxon>Eukaryota</taxon>
        <taxon>Metazoa</taxon>
        <taxon>Ecdysozoa</taxon>
        <taxon>Nematoda</taxon>
        <taxon>Chromadorea</taxon>
        <taxon>Rhabditida</taxon>
        <taxon>Rhabditina</taxon>
        <taxon>Diplogasteromorpha</taxon>
        <taxon>Diplogasteroidea</taxon>
        <taxon>Neodiplogasteridae</taxon>
        <taxon>Pristionchus</taxon>
    </lineage>
</organism>
<feature type="region of interest" description="Disordered" evidence="4">
    <location>
        <begin position="824"/>
        <end position="852"/>
    </location>
</feature>
<dbReference type="InterPro" id="IPR001623">
    <property type="entry name" value="DnaJ_domain"/>
</dbReference>
<dbReference type="InterPro" id="IPR014020">
    <property type="entry name" value="Tensin_C2-dom"/>
</dbReference>
<dbReference type="PANTHER" id="PTHR22967:SF105">
    <property type="entry name" value="CYCLIN-G-ASSOCIATED KINASE"/>
    <property type="match status" value="1"/>
</dbReference>
<dbReference type="SUPFAM" id="SSF49562">
    <property type="entry name" value="C2 domain (Calcium/lipid-binding domain, CaLB)"/>
    <property type="match status" value="1"/>
</dbReference>
<dbReference type="PROSITE" id="PS51182">
    <property type="entry name" value="C2_TENSIN"/>
    <property type="match status" value="1"/>
</dbReference>
<dbReference type="Gene3D" id="1.10.510.10">
    <property type="entry name" value="Transferase(Phosphotransferase) domain 1"/>
    <property type="match status" value="1"/>
</dbReference>
<dbReference type="Pfam" id="PF00069">
    <property type="entry name" value="Pkinase"/>
    <property type="match status" value="1"/>
</dbReference>
<feature type="region of interest" description="Disordered" evidence="4">
    <location>
        <begin position="333"/>
        <end position="391"/>
    </location>
</feature>
<feature type="region of interest" description="Disordered" evidence="4">
    <location>
        <begin position="773"/>
        <end position="811"/>
    </location>
</feature>
<protein>
    <submittedName>
        <fullName evidence="7">Uncharacterized protein</fullName>
    </submittedName>
</protein>
<dbReference type="PROSITE" id="PS00108">
    <property type="entry name" value="PROTEIN_KINASE_ST"/>
    <property type="match status" value="1"/>
</dbReference>
<evidence type="ECO:0000256" key="3">
    <source>
        <dbReference type="ARBA" id="ARBA00022741"/>
    </source>
</evidence>
<keyword evidence="8" id="KW-1185">Reference proteome</keyword>